<organism evidence="3 4">
    <name type="scientific">Salinomyces thailandicus</name>
    <dbReference type="NCBI Taxonomy" id="706561"/>
    <lineage>
        <taxon>Eukaryota</taxon>
        <taxon>Fungi</taxon>
        <taxon>Dikarya</taxon>
        <taxon>Ascomycota</taxon>
        <taxon>Pezizomycotina</taxon>
        <taxon>Dothideomycetes</taxon>
        <taxon>Dothideomycetidae</taxon>
        <taxon>Mycosphaerellales</taxon>
        <taxon>Teratosphaeriaceae</taxon>
        <taxon>Salinomyces</taxon>
    </lineage>
</organism>
<dbReference type="PANTHER" id="PTHR12277:SF81">
    <property type="entry name" value="PROTEIN ABHD13"/>
    <property type="match status" value="1"/>
</dbReference>
<dbReference type="Proteomes" id="UP000308549">
    <property type="component" value="Unassembled WGS sequence"/>
</dbReference>
<dbReference type="OrthoDB" id="446723at2759"/>
<dbReference type="AlphaFoldDB" id="A0A4U0UDH7"/>
<keyword evidence="1" id="KW-1133">Transmembrane helix</keyword>
<feature type="transmembrane region" description="Helical" evidence="1">
    <location>
        <begin position="12"/>
        <end position="31"/>
    </location>
</feature>
<dbReference type="Pfam" id="PF12697">
    <property type="entry name" value="Abhydrolase_6"/>
    <property type="match status" value="1"/>
</dbReference>
<keyword evidence="4" id="KW-1185">Reference proteome</keyword>
<sequence>MPGTVGSVLGRVGLACSIATALYATLLGVLLTPSAQRFAIYAHKVNTLFLGDDLNDPEEFGFAKHQVTPFNLDTPDGETLYAWHILPLDVYTRNEKSIREETRQSGPIRDFVETNAFRLLTSNQPEPARVVVNFHGNAGHVAQGWRTDTYRNLATQPNTHVLTIDYRGFGHSTGSPTEAGLITDGIALVDWILNVASIPPERIVILGQSLGTAVSSAVALHFADPKNELIPIESRESKPVVAQEAALQSTLFAGIILVAPFSSLPSLLLTYRIGGLLPILLPLRPFPSLAGVLTAQVADTWLSAERLSAYYRSLLGSKLLTSESGTGSMGSLQLLHSATIA</sequence>
<accession>A0A4U0UDH7</accession>
<dbReference type="InterPro" id="IPR029058">
    <property type="entry name" value="AB_hydrolase_fold"/>
</dbReference>
<proteinExistence type="predicted"/>
<dbReference type="PANTHER" id="PTHR12277">
    <property type="entry name" value="ALPHA/BETA HYDROLASE DOMAIN-CONTAINING PROTEIN"/>
    <property type="match status" value="1"/>
</dbReference>
<dbReference type="Gene3D" id="3.40.50.1820">
    <property type="entry name" value="alpha/beta hydrolase"/>
    <property type="match status" value="1"/>
</dbReference>
<comment type="caution">
    <text evidence="3">The sequence shown here is derived from an EMBL/GenBank/DDBJ whole genome shotgun (WGS) entry which is preliminary data.</text>
</comment>
<evidence type="ECO:0000313" key="4">
    <source>
        <dbReference type="Proteomes" id="UP000308549"/>
    </source>
</evidence>
<evidence type="ECO:0000259" key="2">
    <source>
        <dbReference type="Pfam" id="PF12697"/>
    </source>
</evidence>
<dbReference type="SUPFAM" id="SSF53474">
    <property type="entry name" value="alpha/beta-Hydrolases"/>
    <property type="match status" value="1"/>
</dbReference>
<dbReference type="InterPro" id="IPR000073">
    <property type="entry name" value="AB_hydrolase_1"/>
</dbReference>
<evidence type="ECO:0000313" key="3">
    <source>
        <dbReference type="EMBL" id="TKA32566.1"/>
    </source>
</evidence>
<gene>
    <name evidence="3" type="ORF">B0A50_01674</name>
</gene>
<dbReference type="EMBL" id="NAJL01000005">
    <property type="protein sequence ID" value="TKA32566.1"/>
    <property type="molecule type" value="Genomic_DNA"/>
</dbReference>
<reference evidence="3 4" key="1">
    <citation type="submission" date="2017-03" db="EMBL/GenBank/DDBJ databases">
        <title>Genomes of endolithic fungi from Antarctica.</title>
        <authorList>
            <person name="Coleine C."/>
            <person name="Masonjones S."/>
            <person name="Stajich J.E."/>
        </authorList>
    </citation>
    <scope>NUCLEOTIDE SEQUENCE [LARGE SCALE GENOMIC DNA]</scope>
    <source>
        <strain evidence="3 4">CCFEE 6315</strain>
    </source>
</reference>
<evidence type="ECO:0000256" key="1">
    <source>
        <dbReference type="SAM" id="Phobius"/>
    </source>
</evidence>
<keyword evidence="1" id="KW-0812">Transmembrane</keyword>
<feature type="domain" description="AB hydrolase-1" evidence="2">
    <location>
        <begin position="135"/>
        <end position="310"/>
    </location>
</feature>
<keyword evidence="1" id="KW-0472">Membrane</keyword>
<name>A0A4U0UDH7_9PEZI</name>
<protein>
    <recommendedName>
        <fullName evidence="2">AB hydrolase-1 domain-containing protein</fullName>
    </recommendedName>
</protein>